<reference evidence="3" key="2">
    <citation type="submission" date="2022-01" db="EMBL/GenBank/DDBJ databases">
        <authorList>
            <person name="Yamashiro T."/>
            <person name="Shiraishi A."/>
            <person name="Satake H."/>
            <person name="Nakayama K."/>
        </authorList>
    </citation>
    <scope>NUCLEOTIDE SEQUENCE</scope>
</reference>
<dbReference type="Pfam" id="PF14223">
    <property type="entry name" value="Retrotran_gag_2"/>
    <property type="match status" value="1"/>
</dbReference>
<dbReference type="PANTHER" id="PTHR35317:SF23">
    <property type="entry name" value="OS04G0629600 PROTEIN"/>
    <property type="match status" value="1"/>
</dbReference>
<feature type="region of interest" description="Disordered" evidence="2">
    <location>
        <begin position="271"/>
        <end position="292"/>
    </location>
</feature>
<accession>A0ABQ5CET7</accession>
<organism evidence="3 4">
    <name type="scientific">Tanacetum coccineum</name>
    <dbReference type="NCBI Taxonomy" id="301880"/>
    <lineage>
        <taxon>Eukaryota</taxon>
        <taxon>Viridiplantae</taxon>
        <taxon>Streptophyta</taxon>
        <taxon>Embryophyta</taxon>
        <taxon>Tracheophyta</taxon>
        <taxon>Spermatophyta</taxon>
        <taxon>Magnoliopsida</taxon>
        <taxon>eudicotyledons</taxon>
        <taxon>Gunneridae</taxon>
        <taxon>Pentapetalae</taxon>
        <taxon>asterids</taxon>
        <taxon>campanulids</taxon>
        <taxon>Asterales</taxon>
        <taxon>Asteraceae</taxon>
        <taxon>Asteroideae</taxon>
        <taxon>Anthemideae</taxon>
        <taxon>Anthemidinae</taxon>
        <taxon>Tanacetum</taxon>
    </lineage>
</organism>
<dbReference type="PANTHER" id="PTHR35317">
    <property type="entry name" value="OS04G0629600 PROTEIN"/>
    <property type="match status" value="1"/>
</dbReference>
<comment type="caution">
    <text evidence="3">The sequence shown here is derived from an EMBL/GenBank/DDBJ whole genome shotgun (WGS) entry which is preliminary data.</text>
</comment>
<evidence type="ECO:0000256" key="1">
    <source>
        <dbReference type="SAM" id="Coils"/>
    </source>
</evidence>
<evidence type="ECO:0000313" key="3">
    <source>
        <dbReference type="EMBL" id="GJT24648.1"/>
    </source>
</evidence>
<proteinExistence type="predicted"/>
<gene>
    <name evidence="3" type="ORF">Tco_0894585</name>
</gene>
<keyword evidence="4" id="KW-1185">Reference proteome</keyword>
<feature type="compositionally biased region" description="Low complexity" evidence="2">
    <location>
        <begin position="273"/>
        <end position="287"/>
    </location>
</feature>
<evidence type="ECO:0000313" key="4">
    <source>
        <dbReference type="Proteomes" id="UP001151760"/>
    </source>
</evidence>
<evidence type="ECO:0000256" key="2">
    <source>
        <dbReference type="SAM" id="MobiDB-lite"/>
    </source>
</evidence>
<sequence length="524" mass="59308">MLLDRLPTRINLTNRGLDIHSVLCLNWGAAAKTRNHLFFSCSVALDLFRLLGRWWNIQIPSFVYSSTWEAWFNGRLRIDQYFQVQDYSLWDVIENGNSFKPTARTKANADGTSTSMIPGPVTTEEKAQKKNDVKARSMLLMALPKEHQLAFNQYKDNKTLFDSIQTRFGGNYATRKTQKTLLKHMYENFNASSTESLDSIFNRLQKIVSQLAILGENISQEDLNLKFLRSLPSEWNTHVVVWRNKSDLDTMSIDDLYNNFKIVEQEVKRTVTSSSNSSSQNMAFVSSPSSTNEVNTANVQVSTANSPVSTADTPDSTANLSDATVYAFLANQPNGSQLVHEDLEQIHEDDLEEMDLKWQLALLSMRARRGPRNQDNRNMNQDSSRRTVEETSSKAMVAIDRADTSFKDSKIDALKSEIKKLKKEKESNQIKIDKFENASKSLDKLIGSQISDNSRKGVGFVSYNAVPPPPTGLFVPPTIDLSNSSIEEFQQPQFKGYGPKASKSVCKGTFKRLRKLLMPHWVRS</sequence>
<feature type="region of interest" description="Disordered" evidence="2">
    <location>
        <begin position="369"/>
        <end position="392"/>
    </location>
</feature>
<name>A0ABQ5CET7_9ASTR</name>
<feature type="compositionally biased region" description="Basic and acidic residues" evidence="2">
    <location>
        <begin position="383"/>
        <end position="392"/>
    </location>
</feature>
<reference evidence="3" key="1">
    <citation type="journal article" date="2022" name="Int. J. Mol. Sci.">
        <title>Draft Genome of Tanacetum Coccineum: Genomic Comparison of Closely Related Tanacetum-Family Plants.</title>
        <authorList>
            <person name="Yamashiro T."/>
            <person name="Shiraishi A."/>
            <person name="Nakayama K."/>
            <person name="Satake H."/>
        </authorList>
    </citation>
    <scope>NUCLEOTIDE SEQUENCE</scope>
</reference>
<feature type="coiled-coil region" evidence="1">
    <location>
        <begin position="411"/>
        <end position="438"/>
    </location>
</feature>
<dbReference type="Proteomes" id="UP001151760">
    <property type="component" value="Unassembled WGS sequence"/>
</dbReference>
<dbReference type="EMBL" id="BQNB010014152">
    <property type="protein sequence ID" value="GJT24648.1"/>
    <property type="molecule type" value="Genomic_DNA"/>
</dbReference>
<protein>
    <submittedName>
        <fullName evidence="3">Uncharacterized protein</fullName>
    </submittedName>
</protein>
<keyword evidence="1" id="KW-0175">Coiled coil</keyword>